<dbReference type="GO" id="GO:0005524">
    <property type="term" value="F:ATP binding"/>
    <property type="evidence" value="ECO:0007669"/>
    <property type="project" value="UniProtKB-UniRule"/>
</dbReference>
<dbReference type="InterPro" id="IPR014978">
    <property type="entry name" value="Gln-Leu-Gln_QLQ"/>
</dbReference>
<accession>A0A9N7RN34</accession>
<evidence type="ECO:0000256" key="6">
    <source>
        <dbReference type="SAM" id="MobiDB-lite"/>
    </source>
</evidence>
<evidence type="ECO:0000259" key="8">
    <source>
        <dbReference type="PROSITE" id="PS51667"/>
    </source>
</evidence>
<evidence type="ECO:0000313" key="10">
    <source>
        <dbReference type="Proteomes" id="UP001153555"/>
    </source>
</evidence>
<evidence type="ECO:0000256" key="1">
    <source>
        <dbReference type="ARBA" id="ARBA00004123"/>
    </source>
</evidence>
<feature type="region of interest" description="Disordered" evidence="6">
    <location>
        <begin position="308"/>
        <end position="329"/>
    </location>
</feature>
<reference evidence="9" key="1">
    <citation type="submission" date="2019-12" db="EMBL/GenBank/DDBJ databases">
        <authorList>
            <person name="Scholes J."/>
        </authorList>
    </citation>
    <scope>NUCLEOTIDE SEQUENCE</scope>
</reference>
<evidence type="ECO:0000256" key="2">
    <source>
        <dbReference type="ARBA" id="ARBA00008122"/>
    </source>
</evidence>
<evidence type="ECO:0000313" key="9">
    <source>
        <dbReference type="EMBL" id="CAA0836833.1"/>
    </source>
</evidence>
<dbReference type="GO" id="GO:0006355">
    <property type="term" value="P:regulation of DNA-templated transcription"/>
    <property type="evidence" value="ECO:0007669"/>
    <property type="project" value="InterPro"/>
</dbReference>
<comment type="caution">
    <text evidence="9">The sequence shown here is derived from an EMBL/GenBank/DDBJ whole genome shotgun (WGS) entry which is preliminary data.</text>
</comment>
<feature type="short sequence motif" description="Bipartite nuclear localization signal" evidence="4">
    <location>
        <begin position="165"/>
        <end position="172"/>
    </location>
</feature>
<dbReference type="GO" id="GO:0005634">
    <property type="term" value="C:nucleus"/>
    <property type="evidence" value="ECO:0007669"/>
    <property type="project" value="UniProtKB-SubCell"/>
</dbReference>
<feature type="domain" description="QLQ" evidence="7">
    <location>
        <begin position="68"/>
        <end position="103"/>
    </location>
</feature>
<comment type="function">
    <text evidence="5">Transcription activator.</text>
</comment>
<feature type="compositionally biased region" description="Basic and acidic residues" evidence="6">
    <location>
        <begin position="308"/>
        <end position="318"/>
    </location>
</feature>
<dbReference type="GO" id="GO:0099402">
    <property type="term" value="P:plant organ development"/>
    <property type="evidence" value="ECO:0007669"/>
    <property type="project" value="UniProtKB-ARBA"/>
</dbReference>
<feature type="region of interest" description="Disordered" evidence="6">
    <location>
        <begin position="163"/>
        <end position="188"/>
    </location>
</feature>
<evidence type="ECO:0000256" key="3">
    <source>
        <dbReference type="ARBA" id="ARBA00023242"/>
    </source>
</evidence>
<dbReference type="OrthoDB" id="1927209at2759"/>
<comment type="similarity">
    <text evidence="2 5">Belongs to the GRF family.</text>
</comment>
<keyword evidence="5" id="KW-0805">Transcription regulation</keyword>
<dbReference type="PROSITE" id="PS51667">
    <property type="entry name" value="WRC"/>
    <property type="match status" value="1"/>
</dbReference>
<dbReference type="InterPro" id="IPR031137">
    <property type="entry name" value="GRF"/>
</dbReference>
<dbReference type="Proteomes" id="UP001153555">
    <property type="component" value="Unassembled WGS sequence"/>
</dbReference>
<dbReference type="PANTHER" id="PTHR31602:SF46">
    <property type="entry name" value="GROWTH-REGULATING FACTOR 6"/>
    <property type="match status" value="1"/>
</dbReference>
<dbReference type="PANTHER" id="PTHR31602">
    <property type="entry name" value="GROWTH-REGULATING FACTOR 5"/>
    <property type="match status" value="1"/>
</dbReference>
<dbReference type="AlphaFoldDB" id="A0A9N7RN34"/>
<comment type="subcellular location">
    <subcellularLocation>
        <location evidence="1 4 5">Nucleus</location>
    </subcellularLocation>
</comment>
<protein>
    <recommendedName>
        <fullName evidence="5">Growth-regulating factor</fullName>
    </recommendedName>
</protein>
<feature type="compositionally biased region" description="Polar residues" evidence="6">
    <location>
        <begin position="319"/>
        <end position="329"/>
    </location>
</feature>
<dbReference type="InterPro" id="IPR014977">
    <property type="entry name" value="WRC_dom"/>
</dbReference>
<dbReference type="EMBL" id="CACSLK010030184">
    <property type="protein sequence ID" value="CAA0836833.1"/>
    <property type="molecule type" value="Genomic_DNA"/>
</dbReference>
<dbReference type="PROSITE" id="PS51666">
    <property type="entry name" value="QLQ"/>
    <property type="match status" value="1"/>
</dbReference>
<feature type="domain" description="WRC" evidence="8">
    <location>
        <begin position="132"/>
        <end position="176"/>
    </location>
</feature>
<feature type="short sequence motif" description="Bipartite nuclear localization signal" evidence="4">
    <location>
        <begin position="137"/>
        <end position="147"/>
    </location>
</feature>
<name>A0A9N7RN34_STRHE</name>
<keyword evidence="5" id="KW-0010">Activator</keyword>
<organism evidence="9 10">
    <name type="scientific">Striga hermonthica</name>
    <name type="common">Purple witchweed</name>
    <name type="synonym">Buchnera hermonthica</name>
    <dbReference type="NCBI Taxonomy" id="68872"/>
    <lineage>
        <taxon>Eukaryota</taxon>
        <taxon>Viridiplantae</taxon>
        <taxon>Streptophyta</taxon>
        <taxon>Embryophyta</taxon>
        <taxon>Tracheophyta</taxon>
        <taxon>Spermatophyta</taxon>
        <taxon>Magnoliopsida</taxon>
        <taxon>eudicotyledons</taxon>
        <taxon>Gunneridae</taxon>
        <taxon>Pentapetalae</taxon>
        <taxon>asterids</taxon>
        <taxon>lamiids</taxon>
        <taxon>Lamiales</taxon>
        <taxon>Orobanchaceae</taxon>
        <taxon>Buchnereae</taxon>
        <taxon>Striga</taxon>
    </lineage>
</organism>
<evidence type="ECO:0000256" key="4">
    <source>
        <dbReference type="PROSITE-ProRule" id="PRU01002"/>
    </source>
</evidence>
<keyword evidence="5" id="KW-0804">Transcription</keyword>
<evidence type="ECO:0000256" key="5">
    <source>
        <dbReference type="RuleBase" id="RU367127"/>
    </source>
</evidence>
<dbReference type="Pfam" id="PF08880">
    <property type="entry name" value="QLQ"/>
    <property type="match status" value="1"/>
</dbReference>
<proteinExistence type="inferred from homology"/>
<comment type="domain">
    <text evidence="5">The QLQ domain and WRC domain may be involved in protein-protein interaction and DNA-binding, respectively.</text>
</comment>
<evidence type="ECO:0000259" key="7">
    <source>
        <dbReference type="PROSITE" id="PS51666"/>
    </source>
</evidence>
<sequence length="355" mass="40588">MNVDNSNLPVSRHQFSYGLDWGPVSSMLVAGTNKVEQKLVVLIFNDSLNSPNNTFIKNHIVHNYGRFPFTASQWEELEQQALVFKYMVSGALVPPDLIFTLQRSLQSSLSSKILLHQPQIGWSNGYGSRKIDPEPGRCRRTDGKKWRCSKDTYADSKYCERHMHRGRNRSRKPVEIQSPSSPPEKMPGVFPVSRNALSSVPSQRGFVYSPHLSSQESSHSKLFFESTDFTLSPNKAYRNMMGDGIKEETDNEHAFFSMKDDEPYYSSSGRHKSHEQHYYNNRDVNLLGVNIGRKNDEPKKVMHHFLEECPPKEEDKSSSNRPINSDLSFSVTNRNNTQLSIPAPNSLHDFFLTQK</sequence>
<gene>
    <name evidence="9" type="ORF">SHERM_03877</name>
</gene>
<dbReference type="SMART" id="SM00951">
    <property type="entry name" value="QLQ"/>
    <property type="match status" value="1"/>
</dbReference>
<feature type="non-terminal residue" evidence="9">
    <location>
        <position position="1"/>
    </location>
</feature>
<keyword evidence="3 4" id="KW-0539">Nucleus</keyword>
<dbReference type="Pfam" id="PF08879">
    <property type="entry name" value="WRC"/>
    <property type="match status" value="1"/>
</dbReference>
<keyword evidence="10" id="KW-1185">Reference proteome</keyword>
<dbReference type="GO" id="GO:0006351">
    <property type="term" value="P:DNA-templated transcription"/>
    <property type="evidence" value="ECO:0007669"/>
    <property type="project" value="UniProtKB-UniRule"/>
</dbReference>